<protein>
    <submittedName>
        <fullName evidence="1">Uncharacterized protein</fullName>
    </submittedName>
</protein>
<keyword evidence="2" id="KW-1185">Reference proteome</keyword>
<dbReference type="EnsemblMetazoa" id="GBRI010346-RA">
    <property type="protein sequence ID" value="GBRI010346-PA"/>
    <property type="gene ID" value="GBRI010346"/>
</dbReference>
<proteinExistence type="predicted"/>
<evidence type="ECO:0000313" key="2">
    <source>
        <dbReference type="Proteomes" id="UP000091820"/>
    </source>
</evidence>
<dbReference type="AlphaFoldDB" id="A0A1A9W8R1"/>
<accession>A0A1A9W8R1</accession>
<reference evidence="1" key="2">
    <citation type="submission" date="2020-05" db="UniProtKB">
        <authorList>
            <consortium name="EnsemblMetazoa"/>
        </authorList>
    </citation>
    <scope>IDENTIFICATION</scope>
    <source>
        <strain evidence="1">IAEA</strain>
    </source>
</reference>
<reference evidence="2" key="1">
    <citation type="submission" date="2014-03" db="EMBL/GenBank/DDBJ databases">
        <authorList>
            <person name="Aksoy S."/>
            <person name="Warren W."/>
            <person name="Wilson R.K."/>
        </authorList>
    </citation>
    <scope>NUCLEOTIDE SEQUENCE [LARGE SCALE GENOMIC DNA]</scope>
    <source>
        <strain evidence="2">IAEA</strain>
    </source>
</reference>
<evidence type="ECO:0000313" key="1">
    <source>
        <dbReference type="EnsemblMetazoa" id="GBRI010346-PA"/>
    </source>
</evidence>
<dbReference type="VEuPathDB" id="VectorBase:GBRI010346"/>
<organism evidence="1 2">
    <name type="scientific">Glossina brevipalpis</name>
    <dbReference type="NCBI Taxonomy" id="37001"/>
    <lineage>
        <taxon>Eukaryota</taxon>
        <taxon>Metazoa</taxon>
        <taxon>Ecdysozoa</taxon>
        <taxon>Arthropoda</taxon>
        <taxon>Hexapoda</taxon>
        <taxon>Insecta</taxon>
        <taxon>Pterygota</taxon>
        <taxon>Neoptera</taxon>
        <taxon>Endopterygota</taxon>
        <taxon>Diptera</taxon>
        <taxon>Brachycera</taxon>
        <taxon>Muscomorpha</taxon>
        <taxon>Hippoboscoidea</taxon>
        <taxon>Glossinidae</taxon>
        <taxon>Glossina</taxon>
    </lineage>
</organism>
<name>A0A1A9W8R1_9MUSC</name>
<dbReference type="Proteomes" id="UP000091820">
    <property type="component" value="Unassembled WGS sequence"/>
</dbReference>
<sequence length="72" mass="8266">MLLTVTSNDIKYLMVTLDRCPIFPSVELVRNVKTKQGQKLFIIFHLQPQPPAQSAPPNADAIRQKIWTFLFP</sequence>